<evidence type="ECO:0000256" key="4">
    <source>
        <dbReference type="ARBA" id="ARBA00022989"/>
    </source>
</evidence>
<evidence type="ECO:0000313" key="7">
    <source>
        <dbReference type="EMBL" id="SFU37976.1"/>
    </source>
</evidence>
<dbReference type="Pfam" id="PF00209">
    <property type="entry name" value="SNF"/>
    <property type="match status" value="2"/>
</dbReference>
<keyword evidence="4 6" id="KW-1133">Transmembrane helix</keyword>
<dbReference type="PRINTS" id="PR00176">
    <property type="entry name" value="NANEUSMPORT"/>
</dbReference>
<evidence type="ECO:0000256" key="6">
    <source>
        <dbReference type="SAM" id="Phobius"/>
    </source>
</evidence>
<feature type="transmembrane region" description="Helical" evidence="6">
    <location>
        <begin position="88"/>
        <end position="110"/>
    </location>
</feature>
<proteinExistence type="predicted"/>
<gene>
    <name evidence="7" type="ORF">SAMN05216508_10350</name>
</gene>
<sequence length="465" mass="49752">MEQANSKGQWGSKFGFLMAAVGSAVGLGNLWGFPYKMGKSGGFAFLLIYLILVVLVGVVIMLAELALGRKTGKGVIYAYRSVSKKYTWVGWLGWLSPLLILGFYCMLGGYCIKYSVANIGDLFHASWGIGDADPAKYFGAFTSNMGQTCLFTLIFTILTIIIVNGGVSGGIEKFTTVAMPALFFMLLIVIIRSCTMPGAGAGLSFVFKPNFEVFKGTGWISVLATAGGQMFFSLSLGMGIMVTYGSYLKKDDNLEQSALLIPFFDTLIAVMAAMATMPATFASGLDPAAGPGMLFITLQTVFNAMGAVGPIFGFLFYFLVFIAAITSSISLLEAVGSTILDMKEGSGITRTKATLIAGIVVLIEGLFISCDGLGANGFPQIFGQGCWLDSFDLVSEGIMMPLGSLVCAIIFGWLKKGYVEEEVKLSSEFKMKGFFDFCMKFIVPIAMVLVLLGQLDGFFGLGIFS</sequence>
<keyword evidence="8" id="KW-1185">Reference proteome</keyword>
<dbReference type="Proteomes" id="UP000198817">
    <property type="component" value="Unassembled WGS sequence"/>
</dbReference>
<feature type="transmembrane region" description="Helical" evidence="6">
    <location>
        <begin position="301"/>
        <end position="332"/>
    </location>
</feature>
<feature type="transmembrane region" description="Helical" evidence="6">
    <location>
        <begin position="398"/>
        <end position="414"/>
    </location>
</feature>
<dbReference type="NCBIfam" id="NF037979">
    <property type="entry name" value="Na_transp"/>
    <property type="match status" value="1"/>
</dbReference>
<organism evidence="7 8">
    <name type="scientific">Eubacterium pyruvativorans</name>
    <dbReference type="NCBI Taxonomy" id="155865"/>
    <lineage>
        <taxon>Bacteria</taxon>
        <taxon>Bacillati</taxon>
        <taxon>Bacillota</taxon>
        <taxon>Clostridia</taxon>
        <taxon>Eubacteriales</taxon>
        <taxon>Eubacteriaceae</taxon>
        <taxon>Eubacterium</taxon>
    </lineage>
</organism>
<comment type="subcellular location">
    <subcellularLocation>
        <location evidence="1">Membrane</location>
        <topology evidence="1">Multi-pass membrane protein</topology>
    </subcellularLocation>
</comment>
<feature type="transmembrane region" description="Helical" evidence="6">
    <location>
        <begin position="434"/>
        <end position="455"/>
    </location>
</feature>
<dbReference type="RefSeq" id="WP_090470063.1">
    <property type="nucleotide sequence ID" value="NZ_CACVNK010000046.1"/>
</dbReference>
<dbReference type="PANTHER" id="PTHR42948">
    <property type="entry name" value="TRANSPORTER"/>
    <property type="match status" value="1"/>
</dbReference>
<evidence type="ECO:0000256" key="2">
    <source>
        <dbReference type="ARBA" id="ARBA00022448"/>
    </source>
</evidence>
<keyword evidence="3 6" id="KW-0812">Transmembrane</keyword>
<dbReference type="CDD" id="cd10336">
    <property type="entry name" value="SLC6sbd_Tyt1-Like"/>
    <property type="match status" value="1"/>
</dbReference>
<accession>A0A1I7FPK6</accession>
<feature type="transmembrane region" description="Helical" evidence="6">
    <location>
        <begin position="259"/>
        <end position="281"/>
    </location>
</feature>
<dbReference type="PROSITE" id="PS50267">
    <property type="entry name" value="NA_NEUROTRAN_SYMP_3"/>
    <property type="match status" value="1"/>
</dbReference>
<dbReference type="PANTHER" id="PTHR42948:SF1">
    <property type="entry name" value="TRANSPORTER"/>
    <property type="match status" value="1"/>
</dbReference>
<protein>
    <submittedName>
        <fullName evidence="7">Neurotransmitter:Na+ symporter, NSS family</fullName>
    </submittedName>
</protein>
<feature type="transmembrane region" description="Helical" evidence="6">
    <location>
        <begin position="353"/>
        <end position="378"/>
    </location>
</feature>
<keyword evidence="5 6" id="KW-0472">Membrane</keyword>
<evidence type="ECO:0000313" key="8">
    <source>
        <dbReference type="Proteomes" id="UP000198817"/>
    </source>
</evidence>
<dbReference type="SUPFAM" id="SSF161070">
    <property type="entry name" value="SNF-like"/>
    <property type="match status" value="1"/>
</dbReference>
<dbReference type="InterPro" id="IPR047218">
    <property type="entry name" value="YocR/YhdH-like"/>
</dbReference>
<feature type="transmembrane region" description="Helical" evidence="6">
    <location>
        <begin position="219"/>
        <end position="247"/>
    </location>
</feature>
<feature type="transmembrane region" description="Helical" evidence="6">
    <location>
        <begin position="183"/>
        <end position="207"/>
    </location>
</feature>
<name>A0A1I7FPK6_9FIRM</name>
<feature type="transmembrane region" description="Helical" evidence="6">
    <location>
        <begin position="12"/>
        <end position="31"/>
    </location>
</feature>
<evidence type="ECO:0000256" key="5">
    <source>
        <dbReference type="ARBA" id="ARBA00023136"/>
    </source>
</evidence>
<dbReference type="AlphaFoldDB" id="A0A1I7FPK6"/>
<dbReference type="EMBL" id="FPBT01000003">
    <property type="protein sequence ID" value="SFU37976.1"/>
    <property type="molecule type" value="Genomic_DNA"/>
</dbReference>
<feature type="transmembrane region" description="Helical" evidence="6">
    <location>
        <begin position="43"/>
        <end position="67"/>
    </location>
</feature>
<dbReference type="InterPro" id="IPR037272">
    <property type="entry name" value="SNS_sf"/>
</dbReference>
<dbReference type="GO" id="GO:0016020">
    <property type="term" value="C:membrane"/>
    <property type="evidence" value="ECO:0007669"/>
    <property type="project" value="UniProtKB-SubCell"/>
</dbReference>
<keyword evidence="2" id="KW-0813">Transport</keyword>
<dbReference type="OrthoDB" id="9762833at2"/>
<evidence type="ECO:0000256" key="1">
    <source>
        <dbReference type="ARBA" id="ARBA00004141"/>
    </source>
</evidence>
<dbReference type="InterPro" id="IPR000175">
    <property type="entry name" value="Na/ntran_symport"/>
</dbReference>
<feature type="transmembrane region" description="Helical" evidence="6">
    <location>
        <begin position="150"/>
        <end position="171"/>
    </location>
</feature>
<reference evidence="7 8" key="1">
    <citation type="submission" date="2016-10" db="EMBL/GenBank/DDBJ databases">
        <authorList>
            <person name="de Groot N.N."/>
        </authorList>
    </citation>
    <scope>NUCLEOTIDE SEQUENCE [LARGE SCALE GENOMIC DNA]</scope>
    <source>
        <strain evidence="7 8">KHGC13</strain>
    </source>
</reference>
<evidence type="ECO:0000256" key="3">
    <source>
        <dbReference type="ARBA" id="ARBA00022692"/>
    </source>
</evidence>